<dbReference type="OMA" id="YLTCRME"/>
<dbReference type="AlphaFoldDB" id="A0A8J5XZM7"/>
<dbReference type="GO" id="GO:0033617">
    <property type="term" value="P:mitochondrial respiratory chain complex IV assembly"/>
    <property type="evidence" value="ECO:0007669"/>
    <property type="project" value="TreeGrafter"/>
</dbReference>
<dbReference type="GO" id="GO:0005758">
    <property type="term" value="C:mitochondrial intermembrane space"/>
    <property type="evidence" value="ECO:0007669"/>
    <property type="project" value="TreeGrafter"/>
</dbReference>
<keyword evidence="3" id="KW-1015">Disulfide bond</keyword>
<gene>
    <name evidence="5" type="ORF">KFE25_013588</name>
</gene>
<dbReference type="PANTHER" id="PTHR21107">
    <property type="entry name" value="CYTOCHROME C OXIDASE ASSEMBLY PROTEIN COX19"/>
    <property type="match status" value="1"/>
</dbReference>
<protein>
    <recommendedName>
        <fullName evidence="7">CHCH domain-containing protein</fullName>
    </recommendedName>
</protein>
<evidence type="ECO:0000256" key="2">
    <source>
        <dbReference type="ARBA" id="ARBA00022490"/>
    </source>
</evidence>
<proteinExistence type="inferred from homology"/>
<name>A0A8J5XZM7_DIALT</name>
<dbReference type="OrthoDB" id="268594at2759"/>
<evidence type="ECO:0000313" key="5">
    <source>
        <dbReference type="EMBL" id="KAG8468505.1"/>
    </source>
</evidence>
<dbReference type="EMBL" id="JAGTXO010000004">
    <property type="protein sequence ID" value="KAG8468505.1"/>
    <property type="molecule type" value="Genomic_DNA"/>
</dbReference>
<keyword evidence="2" id="KW-0963">Cytoplasm</keyword>
<dbReference type="InterPro" id="IPR051383">
    <property type="entry name" value="COX19"/>
</dbReference>
<evidence type="ECO:0000256" key="4">
    <source>
        <dbReference type="ARBA" id="ARBA00038223"/>
    </source>
</evidence>
<dbReference type="PROSITE" id="PS51808">
    <property type="entry name" value="CHCH"/>
    <property type="match status" value="1"/>
</dbReference>
<dbReference type="PANTHER" id="PTHR21107:SF2">
    <property type="entry name" value="CYTOCHROME C OXIDASE ASSEMBLY PROTEIN COX19"/>
    <property type="match status" value="1"/>
</dbReference>
<comment type="similarity">
    <text evidence="4">Belongs to the COX19 family.</text>
</comment>
<accession>A0A8J5XZM7</accession>
<evidence type="ECO:0000256" key="3">
    <source>
        <dbReference type="ARBA" id="ARBA00023157"/>
    </source>
</evidence>
<evidence type="ECO:0008006" key="7">
    <source>
        <dbReference type="Google" id="ProtNLM"/>
    </source>
</evidence>
<evidence type="ECO:0000256" key="1">
    <source>
        <dbReference type="ARBA" id="ARBA00004496"/>
    </source>
</evidence>
<reference evidence="5" key="1">
    <citation type="submission" date="2021-05" db="EMBL/GenBank/DDBJ databases">
        <title>The genome of the haptophyte Pavlova lutheri (Diacronema luteri, Pavlovales) - a model for lipid biosynthesis in eukaryotic algae.</title>
        <authorList>
            <person name="Hulatt C.J."/>
            <person name="Posewitz M.C."/>
        </authorList>
    </citation>
    <scope>NUCLEOTIDE SEQUENCE</scope>
    <source>
        <strain evidence="5">NIVA-4/92</strain>
    </source>
</reference>
<evidence type="ECO:0000313" key="6">
    <source>
        <dbReference type="Proteomes" id="UP000751190"/>
    </source>
</evidence>
<comment type="subcellular location">
    <subcellularLocation>
        <location evidence="1">Cytoplasm</location>
    </subcellularLocation>
</comment>
<comment type="caution">
    <text evidence="5">The sequence shown here is derived from an EMBL/GenBank/DDBJ whole genome shotgun (WGS) entry which is preliminary data.</text>
</comment>
<organism evidence="5 6">
    <name type="scientific">Diacronema lutheri</name>
    <name type="common">Unicellular marine alga</name>
    <name type="synonym">Monochrysis lutheri</name>
    <dbReference type="NCBI Taxonomy" id="2081491"/>
    <lineage>
        <taxon>Eukaryota</taxon>
        <taxon>Haptista</taxon>
        <taxon>Haptophyta</taxon>
        <taxon>Pavlovophyceae</taxon>
        <taxon>Pavlovales</taxon>
        <taxon>Pavlovaceae</taxon>
        <taxon>Diacronema</taxon>
    </lineage>
</organism>
<keyword evidence="6" id="KW-1185">Reference proteome</keyword>
<dbReference type="Proteomes" id="UP000751190">
    <property type="component" value="Unassembled WGS sequence"/>
</dbReference>
<sequence length="118" mass="12754">MAQPAKAAPGRAPDKGSFPLDHLAECKAAMDEYMRCMRENGMETYRCREQSAAYLTCRMERNLMASEDLANLGFRKAQQAPAPSGGTAVAPAQTDAARGFVAGLGRVHATREQAQHGR</sequence>